<feature type="transmembrane region" description="Helical" evidence="1">
    <location>
        <begin position="31"/>
        <end position="53"/>
    </location>
</feature>
<dbReference type="EMBL" id="GEGO01003078">
    <property type="protein sequence ID" value="JAR92326.1"/>
    <property type="molecule type" value="Transcribed_RNA"/>
</dbReference>
<evidence type="ECO:0000313" key="2">
    <source>
        <dbReference type="EMBL" id="JAR92326.1"/>
    </source>
</evidence>
<organism evidence="2">
    <name type="scientific">Ixodes ricinus</name>
    <name type="common">Common tick</name>
    <name type="synonym">Acarus ricinus</name>
    <dbReference type="NCBI Taxonomy" id="34613"/>
    <lineage>
        <taxon>Eukaryota</taxon>
        <taxon>Metazoa</taxon>
        <taxon>Ecdysozoa</taxon>
        <taxon>Arthropoda</taxon>
        <taxon>Chelicerata</taxon>
        <taxon>Arachnida</taxon>
        <taxon>Acari</taxon>
        <taxon>Parasitiformes</taxon>
        <taxon>Ixodida</taxon>
        <taxon>Ixodoidea</taxon>
        <taxon>Ixodidae</taxon>
        <taxon>Ixodinae</taxon>
        <taxon>Ixodes</taxon>
    </lineage>
</organism>
<dbReference type="AlphaFoldDB" id="A0A147BNI8"/>
<protein>
    <submittedName>
        <fullName evidence="2">Uncharacterized protein</fullName>
    </submittedName>
</protein>
<keyword evidence="1" id="KW-0812">Transmembrane</keyword>
<sequence>MHFLDSLRRHLCFLLLLRTCIFMCKCRKRYSVPLFFCACLINGVRIWLCGLILKNSFSYFSLINFFLLFTIVCHYKAIR</sequence>
<evidence type="ECO:0000256" key="1">
    <source>
        <dbReference type="SAM" id="Phobius"/>
    </source>
</evidence>
<proteinExistence type="predicted"/>
<keyword evidence="1" id="KW-1133">Transmembrane helix</keyword>
<feature type="transmembrane region" description="Helical" evidence="1">
    <location>
        <begin position="59"/>
        <end position="78"/>
    </location>
</feature>
<keyword evidence="1" id="KW-0472">Membrane</keyword>
<accession>A0A147BNI8</accession>
<name>A0A147BNI8_IXORI</name>
<reference evidence="2" key="1">
    <citation type="journal article" date="2018" name="PLoS Negl. Trop. Dis.">
        <title>Sialome diversity of ticks revealed by RNAseq of single tick salivary glands.</title>
        <authorList>
            <person name="Perner J."/>
            <person name="Kropackova S."/>
            <person name="Kopacek P."/>
            <person name="Ribeiro J.M."/>
        </authorList>
    </citation>
    <scope>NUCLEOTIDE SEQUENCE</scope>
    <source>
        <strain evidence="2">Siblings of single egg batch collected in Ceske Budejovice</strain>
        <tissue evidence="2">Salivary glands</tissue>
    </source>
</reference>